<organism evidence="4 6">
    <name type="scientific">Plasmodiophora brassicae</name>
    <name type="common">Clubroot disease agent</name>
    <dbReference type="NCBI Taxonomy" id="37360"/>
    <lineage>
        <taxon>Eukaryota</taxon>
        <taxon>Sar</taxon>
        <taxon>Rhizaria</taxon>
        <taxon>Endomyxa</taxon>
        <taxon>Phytomyxea</taxon>
        <taxon>Plasmodiophorida</taxon>
        <taxon>Plasmodiophoridae</taxon>
        <taxon>Plasmodiophora</taxon>
    </lineage>
</organism>
<dbReference type="GO" id="GO:0046872">
    <property type="term" value="F:metal ion binding"/>
    <property type="evidence" value="ECO:0007669"/>
    <property type="project" value="UniProtKB-KW"/>
</dbReference>
<dbReference type="Proteomes" id="UP000039324">
    <property type="component" value="Unassembled WGS sequence"/>
</dbReference>
<evidence type="ECO:0000313" key="6">
    <source>
        <dbReference type="Proteomes" id="UP000039324"/>
    </source>
</evidence>
<dbReference type="CDD" id="cd00077">
    <property type="entry name" value="HDc"/>
    <property type="match status" value="1"/>
</dbReference>
<keyword evidence="6" id="KW-1185">Reference proteome</keyword>
<dbReference type="EMBL" id="OVEO01000001">
    <property type="protein sequence ID" value="SPQ93572.1"/>
    <property type="molecule type" value="Genomic_DNA"/>
</dbReference>
<keyword evidence="5" id="KW-0496">Mitochondrion</keyword>
<dbReference type="Gene3D" id="1.10.1300.10">
    <property type="entry name" value="3'5'-cyclic nucleotide phosphodiesterase, catalytic domain"/>
    <property type="match status" value="1"/>
</dbReference>
<keyword evidence="2" id="KW-0378">Hydrolase</keyword>
<dbReference type="GO" id="GO:0007165">
    <property type="term" value="P:signal transduction"/>
    <property type="evidence" value="ECO:0007669"/>
    <property type="project" value="InterPro"/>
</dbReference>
<dbReference type="Proteomes" id="UP000290189">
    <property type="component" value="Unassembled WGS sequence"/>
</dbReference>
<dbReference type="InterPro" id="IPR003607">
    <property type="entry name" value="HD/PDEase_dom"/>
</dbReference>
<dbReference type="Pfam" id="PF00233">
    <property type="entry name" value="PDEase_I"/>
    <property type="match status" value="2"/>
</dbReference>
<protein>
    <recommendedName>
        <fullName evidence="3">PDEase domain-containing protein</fullName>
    </recommendedName>
</protein>
<evidence type="ECO:0000313" key="7">
    <source>
        <dbReference type="Proteomes" id="UP000290189"/>
    </source>
</evidence>
<name>A0A0G4J3P5_PLABS</name>
<gene>
    <name evidence="4" type="ORF">PBRA_002513</name>
    <name evidence="5" type="ORF">PLBR_LOCUS787</name>
</gene>
<evidence type="ECO:0000313" key="4">
    <source>
        <dbReference type="EMBL" id="CEP02248.1"/>
    </source>
</evidence>
<accession>A0A0G4J3P5</accession>
<dbReference type="InterPro" id="IPR036971">
    <property type="entry name" value="PDEase_catalytic_dom_sf"/>
</dbReference>
<dbReference type="InterPro" id="IPR002073">
    <property type="entry name" value="PDEase_catalytic_dom"/>
</dbReference>
<dbReference type="SMART" id="SM00471">
    <property type="entry name" value="HDc"/>
    <property type="match status" value="1"/>
</dbReference>
<dbReference type="PROSITE" id="PS51845">
    <property type="entry name" value="PDEASE_I_2"/>
    <property type="match status" value="1"/>
</dbReference>
<sequence length="345" mass="38381">MGVAECTGRSPVATTLLTMSQRAPSASSITKFANNTRRRNAIAVELPYKSTVDVRRWCQFQLIRAQTPPGESYAEWRTACRQAAASNPLSYGLDFDSLSLDADSLIAGVVDRFRDLQLLDMFAIDASALVAFLADIRRGYHDANAYHNFHHAVDVFQMALHIVMQGDAISSLTPRCLIVILVSALVHDLDHPSLRALPVDVNLELHHAIQADRLLSNHPAILRNVDEPNVVRAQIIECILATNIGLEGQWRQRFDATMPAMLMQLVIRCADISNVCRPARIAAKWSQALHDEIRGESRVEPFSKETTVRFCQNIALPTFQILSDTWPRASNCLASLQDNIATWTA</sequence>
<proteinExistence type="predicted"/>
<dbReference type="PANTHER" id="PTHR11347">
    <property type="entry name" value="CYCLIC NUCLEOTIDE PHOSPHODIESTERASE"/>
    <property type="match status" value="1"/>
</dbReference>
<dbReference type="SUPFAM" id="SSF109604">
    <property type="entry name" value="HD-domain/PDEase-like"/>
    <property type="match status" value="1"/>
</dbReference>
<evidence type="ECO:0000313" key="5">
    <source>
        <dbReference type="EMBL" id="SPQ93572.1"/>
    </source>
</evidence>
<geneLocation type="mitochondrion" evidence="5"/>
<evidence type="ECO:0000259" key="3">
    <source>
        <dbReference type="PROSITE" id="PS51845"/>
    </source>
</evidence>
<dbReference type="GO" id="GO:0004114">
    <property type="term" value="F:3',5'-cyclic-nucleotide phosphodiesterase activity"/>
    <property type="evidence" value="ECO:0007669"/>
    <property type="project" value="InterPro"/>
</dbReference>
<reference evidence="5 7" key="2">
    <citation type="submission" date="2018-03" db="EMBL/GenBank/DDBJ databases">
        <authorList>
            <person name="Fogelqvist J."/>
        </authorList>
    </citation>
    <scope>NUCLEOTIDE SEQUENCE [LARGE SCALE GENOMIC DNA]</scope>
</reference>
<keyword evidence="1" id="KW-0479">Metal-binding</keyword>
<evidence type="ECO:0000256" key="2">
    <source>
        <dbReference type="ARBA" id="ARBA00022801"/>
    </source>
</evidence>
<dbReference type="STRING" id="37360.A0A0G4J3P5"/>
<dbReference type="EMBL" id="CDSF01000122">
    <property type="protein sequence ID" value="CEP02248.1"/>
    <property type="molecule type" value="Genomic_DNA"/>
</dbReference>
<evidence type="ECO:0000256" key="1">
    <source>
        <dbReference type="ARBA" id="ARBA00022723"/>
    </source>
</evidence>
<feature type="domain" description="PDEase" evidence="3">
    <location>
        <begin position="72"/>
        <end position="192"/>
    </location>
</feature>
<dbReference type="OrthoDB" id="546632at2759"/>
<reference evidence="4 6" key="1">
    <citation type="submission" date="2015-02" db="EMBL/GenBank/DDBJ databases">
        <authorList>
            <person name="Chooi Y.-H."/>
        </authorList>
    </citation>
    <scope>NUCLEOTIDE SEQUENCE [LARGE SCALE GENOMIC DNA]</scope>
    <source>
        <strain evidence="4">E3</strain>
    </source>
</reference>
<dbReference type="OMA" id="VIRCADI"/>
<dbReference type="AlphaFoldDB" id="A0A0G4J3P5"/>